<protein>
    <submittedName>
        <fullName evidence="1">Uncharacterized protein</fullName>
    </submittedName>
</protein>
<evidence type="ECO:0000313" key="2">
    <source>
        <dbReference type="Proteomes" id="UP000184073"/>
    </source>
</evidence>
<dbReference type="AlphaFoldDB" id="A0A1L9PYX8"/>
<dbReference type="VEuPathDB" id="FungiDB:ASPVEDRAFT_32994"/>
<dbReference type="RefSeq" id="XP_040672480.1">
    <property type="nucleotide sequence ID" value="XM_040810670.1"/>
</dbReference>
<dbReference type="GeneID" id="63726181"/>
<reference evidence="2" key="1">
    <citation type="journal article" date="2017" name="Genome Biol.">
        <title>Comparative genomics reveals high biological diversity and specific adaptations in the industrially and medically important fungal genus Aspergillus.</title>
        <authorList>
            <person name="de Vries R.P."/>
            <person name="Riley R."/>
            <person name="Wiebenga A."/>
            <person name="Aguilar-Osorio G."/>
            <person name="Amillis S."/>
            <person name="Uchima C.A."/>
            <person name="Anderluh G."/>
            <person name="Asadollahi M."/>
            <person name="Askin M."/>
            <person name="Barry K."/>
            <person name="Battaglia E."/>
            <person name="Bayram O."/>
            <person name="Benocci T."/>
            <person name="Braus-Stromeyer S.A."/>
            <person name="Caldana C."/>
            <person name="Canovas D."/>
            <person name="Cerqueira G.C."/>
            <person name="Chen F."/>
            <person name="Chen W."/>
            <person name="Choi C."/>
            <person name="Clum A."/>
            <person name="Dos Santos R.A."/>
            <person name="Damasio A.R."/>
            <person name="Diallinas G."/>
            <person name="Emri T."/>
            <person name="Fekete E."/>
            <person name="Flipphi M."/>
            <person name="Freyberg S."/>
            <person name="Gallo A."/>
            <person name="Gournas C."/>
            <person name="Habgood R."/>
            <person name="Hainaut M."/>
            <person name="Harispe M.L."/>
            <person name="Henrissat B."/>
            <person name="Hilden K.S."/>
            <person name="Hope R."/>
            <person name="Hossain A."/>
            <person name="Karabika E."/>
            <person name="Karaffa L."/>
            <person name="Karanyi Z."/>
            <person name="Krasevec N."/>
            <person name="Kuo A."/>
            <person name="Kusch H."/>
            <person name="LaButti K."/>
            <person name="Lagendijk E.L."/>
            <person name="Lapidus A."/>
            <person name="Levasseur A."/>
            <person name="Lindquist E."/>
            <person name="Lipzen A."/>
            <person name="Logrieco A.F."/>
            <person name="MacCabe A."/>
            <person name="Maekelae M.R."/>
            <person name="Malavazi I."/>
            <person name="Melin P."/>
            <person name="Meyer V."/>
            <person name="Mielnichuk N."/>
            <person name="Miskei M."/>
            <person name="Molnar A.P."/>
            <person name="Mule G."/>
            <person name="Ngan C.Y."/>
            <person name="Orejas M."/>
            <person name="Orosz E."/>
            <person name="Ouedraogo J.P."/>
            <person name="Overkamp K.M."/>
            <person name="Park H.-S."/>
            <person name="Perrone G."/>
            <person name="Piumi F."/>
            <person name="Punt P.J."/>
            <person name="Ram A.F."/>
            <person name="Ramon A."/>
            <person name="Rauscher S."/>
            <person name="Record E."/>
            <person name="Riano-Pachon D.M."/>
            <person name="Robert V."/>
            <person name="Roehrig J."/>
            <person name="Ruller R."/>
            <person name="Salamov A."/>
            <person name="Salih N.S."/>
            <person name="Samson R.A."/>
            <person name="Sandor E."/>
            <person name="Sanguinetti M."/>
            <person name="Schuetze T."/>
            <person name="Sepcic K."/>
            <person name="Shelest E."/>
            <person name="Sherlock G."/>
            <person name="Sophianopoulou V."/>
            <person name="Squina F.M."/>
            <person name="Sun H."/>
            <person name="Susca A."/>
            <person name="Todd R.B."/>
            <person name="Tsang A."/>
            <person name="Unkles S.E."/>
            <person name="van de Wiele N."/>
            <person name="van Rossen-Uffink D."/>
            <person name="Oliveira J.V."/>
            <person name="Vesth T.C."/>
            <person name="Visser J."/>
            <person name="Yu J.-H."/>
            <person name="Zhou M."/>
            <person name="Andersen M.R."/>
            <person name="Archer D.B."/>
            <person name="Baker S.E."/>
            <person name="Benoit I."/>
            <person name="Brakhage A.A."/>
            <person name="Braus G.H."/>
            <person name="Fischer R."/>
            <person name="Frisvad J.C."/>
            <person name="Goldman G.H."/>
            <person name="Houbraken J."/>
            <person name="Oakley B."/>
            <person name="Pocsi I."/>
            <person name="Scazzocchio C."/>
            <person name="Seiboth B."/>
            <person name="vanKuyk P.A."/>
            <person name="Wortman J."/>
            <person name="Dyer P.S."/>
            <person name="Grigoriev I.V."/>
        </authorList>
    </citation>
    <scope>NUCLEOTIDE SEQUENCE [LARGE SCALE GENOMIC DNA]</scope>
    <source>
        <strain evidence="2">CBS 583.65</strain>
    </source>
</reference>
<name>A0A1L9PYX8_ASPVE</name>
<dbReference type="Proteomes" id="UP000184073">
    <property type="component" value="Unassembled WGS sequence"/>
</dbReference>
<proteinExistence type="predicted"/>
<accession>A0A1L9PYX8</accession>
<evidence type="ECO:0000313" key="1">
    <source>
        <dbReference type="EMBL" id="OJJ06718.1"/>
    </source>
</evidence>
<gene>
    <name evidence="1" type="ORF">ASPVEDRAFT_32994</name>
</gene>
<sequence>MALANYSTLNNFQREYERINGSNPEDCVGATWSVILGTIFPAMQGDYAIESQARNPGGYTDFTICDWVGPLRRPFLLWRPRRLPGAVAGQAGKVLKGSSADISKVGPKLLARARQRGQHVTAPLQSGSGCGSIHTTMRQMISRPCNVGSDAMR</sequence>
<organism evidence="1 2">
    <name type="scientific">Aspergillus versicolor CBS 583.65</name>
    <dbReference type="NCBI Taxonomy" id="1036611"/>
    <lineage>
        <taxon>Eukaryota</taxon>
        <taxon>Fungi</taxon>
        <taxon>Dikarya</taxon>
        <taxon>Ascomycota</taxon>
        <taxon>Pezizomycotina</taxon>
        <taxon>Eurotiomycetes</taxon>
        <taxon>Eurotiomycetidae</taxon>
        <taxon>Eurotiales</taxon>
        <taxon>Aspergillaceae</taxon>
        <taxon>Aspergillus</taxon>
        <taxon>Aspergillus subgen. Nidulantes</taxon>
    </lineage>
</organism>
<keyword evidence="2" id="KW-1185">Reference proteome</keyword>
<dbReference type="EMBL" id="KV878135">
    <property type="protein sequence ID" value="OJJ06718.1"/>
    <property type="molecule type" value="Genomic_DNA"/>
</dbReference>
<dbReference type="OrthoDB" id="4506253at2759"/>